<dbReference type="GO" id="GO:0030042">
    <property type="term" value="P:actin filament depolymerization"/>
    <property type="evidence" value="ECO:0007669"/>
    <property type="project" value="TreeGrafter"/>
</dbReference>
<comment type="similarity">
    <text evidence="3">Belongs to the actin-binding proteins ADF family. Twinfilin subfamily.</text>
</comment>
<comment type="subunit">
    <text evidence="8">Interacts with G-actin; ADP-actin form.</text>
</comment>
<organism evidence="13">
    <name type="scientific">Mytilinidion resinicola</name>
    <dbReference type="NCBI Taxonomy" id="574789"/>
    <lineage>
        <taxon>Eukaryota</taxon>
        <taxon>Fungi</taxon>
        <taxon>Dikarya</taxon>
        <taxon>Ascomycota</taxon>
        <taxon>Pezizomycotina</taxon>
        <taxon>Dothideomycetes</taxon>
        <taxon>Pleosporomycetidae</taxon>
        <taxon>Mytilinidiales</taxon>
        <taxon>Mytilinidiaceae</taxon>
        <taxon>Mytilinidion</taxon>
    </lineage>
</organism>
<dbReference type="FunFam" id="3.40.20.10:FF:000007">
    <property type="entry name" value="Twinfilin-1 isoform 1"/>
    <property type="match status" value="1"/>
</dbReference>
<evidence type="ECO:0000256" key="7">
    <source>
        <dbReference type="ARBA" id="ARBA00023212"/>
    </source>
</evidence>
<dbReference type="FunFam" id="3.40.20.10:FF:000042">
    <property type="entry name" value="Actin depolymerizing protein"/>
    <property type="match status" value="1"/>
</dbReference>
<dbReference type="PANTHER" id="PTHR13759:SF1">
    <property type="entry name" value="TWINFILIN"/>
    <property type="match status" value="1"/>
</dbReference>
<dbReference type="Proteomes" id="UP000504636">
    <property type="component" value="Unplaced"/>
</dbReference>
<feature type="region of interest" description="Disordered" evidence="11">
    <location>
        <begin position="311"/>
        <end position="335"/>
    </location>
</feature>
<evidence type="ECO:0000256" key="10">
    <source>
        <dbReference type="ARBA" id="ARBA00069496"/>
    </source>
</evidence>
<dbReference type="AlphaFoldDB" id="A0A6A6YL66"/>
<keyword evidence="6" id="KW-0009">Actin-binding</keyword>
<gene>
    <name evidence="13 15" type="ORF">BDZ99DRAFT_499144</name>
</gene>
<dbReference type="GO" id="GO:0051015">
    <property type="term" value="F:actin filament binding"/>
    <property type="evidence" value="ECO:0007669"/>
    <property type="project" value="TreeGrafter"/>
</dbReference>
<keyword evidence="5" id="KW-0677">Repeat</keyword>
<dbReference type="GO" id="GO:0005938">
    <property type="term" value="C:cell cortex"/>
    <property type="evidence" value="ECO:0007669"/>
    <property type="project" value="UniProtKB-SubCell"/>
</dbReference>
<reference evidence="15" key="2">
    <citation type="submission" date="2020-04" db="EMBL/GenBank/DDBJ databases">
        <authorList>
            <consortium name="NCBI Genome Project"/>
        </authorList>
    </citation>
    <scope>NUCLEOTIDE SEQUENCE</scope>
    <source>
        <strain evidence="15">CBS 304.34</strain>
    </source>
</reference>
<sequence length="335" mass="35703">MQSGISASAELLTAFQTFLTTPTQRGLLATISNESIQPGPAISSTNSSFLSDLSNLLPHLTPNGALYIILRRADSPSSSAPAAGSLVAVTYVPNAAPVRQKMLFASTRLTLLRELGSEHFGETVFVTEAEELSKEGWARHEAHGEAANPLTQEEQDLEGIKEQEALESRGTQGKSLASGGNLAVRADDKVVEAVSALGQGGDNLVQLALDPKTETLTLIATSTATASSISGAVDNSSPRFLFYRHDTASSKPILFITTCPSTSKIRERMLFAASRNVVIQFAQKEGGITIAKRLEVTNPDEITEKLIEEEVGESGKEEVPAVKSGFARPKRPGKR</sequence>
<comment type="function">
    <text evidence="9">Actin-binding protein involved in motile and morphological processes. Inhibits actin polymerization, likely by sequestering G-actin.</text>
</comment>
<keyword evidence="4" id="KW-0963">Cytoplasm</keyword>
<dbReference type="PROSITE" id="PS51263">
    <property type="entry name" value="ADF_H"/>
    <property type="match status" value="2"/>
</dbReference>
<proteinExistence type="inferred from homology"/>
<evidence type="ECO:0000256" key="11">
    <source>
        <dbReference type="SAM" id="MobiDB-lite"/>
    </source>
</evidence>
<dbReference type="OrthoDB" id="10006997at2759"/>
<dbReference type="CDD" id="cd11285">
    <property type="entry name" value="ADF_Twf-N_like"/>
    <property type="match status" value="1"/>
</dbReference>
<dbReference type="GO" id="GO:0005884">
    <property type="term" value="C:actin filament"/>
    <property type="evidence" value="ECO:0007669"/>
    <property type="project" value="TreeGrafter"/>
</dbReference>
<evidence type="ECO:0000313" key="14">
    <source>
        <dbReference type="Proteomes" id="UP000504636"/>
    </source>
</evidence>
<evidence type="ECO:0000259" key="12">
    <source>
        <dbReference type="PROSITE" id="PS51263"/>
    </source>
</evidence>
<dbReference type="RefSeq" id="XP_033575689.1">
    <property type="nucleotide sequence ID" value="XM_033723625.1"/>
</dbReference>
<keyword evidence="7" id="KW-0206">Cytoskeleton</keyword>
<evidence type="ECO:0000256" key="4">
    <source>
        <dbReference type="ARBA" id="ARBA00022490"/>
    </source>
</evidence>
<dbReference type="Pfam" id="PF00241">
    <property type="entry name" value="Cofilin_ADF"/>
    <property type="match status" value="2"/>
</dbReference>
<evidence type="ECO:0000256" key="9">
    <source>
        <dbReference type="ARBA" id="ARBA00056419"/>
    </source>
</evidence>
<accession>A0A6A6YL66</accession>
<feature type="domain" description="ADF-H" evidence="12">
    <location>
        <begin position="181"/>
        <end position="312"/>
    </location>
</feature>
<dbReference type="SUPFAM" id="SSF55753">
    <property type="entry name" value="Actin depolymerizing proteins"/>
    <property type="match status" value="2"/>
</dbReference>
<feature type="compositionally biased region" description="Basic and acidic residues" evidence="11">
    <location>
        <begin position="311"/>
        <end position="320"/>
    </location>
</feature>
<reference evidence="15" key="3">
    <citation type="submission" date="2025-04" db="UniProtKB">
        <authorList>
            <consortium name="RefSeq"/>
        </authorList>
    </citation>
    <scope>IDENTIFICATION</scope>
    <source>
        <strain evidence="15">CBS 304.34</strain>
    </source>
</reference>
<evidence type="ECO:0000313" key="13">
    <source>
        <dbReference type="EMBL" id="KAF2808725.1"/>
    </source>
</evidence>
<feature type="domain" description="ADF-H" evidence="12">
    <location>
        <begin position="3"/>
        <end position="142"/>
    </location>
</feature>
<dbReference type="PANTHER" id="PTHR13759">
    <property type="entry name" value="TWINFILIN"/>
    <property type="match status" value="1"/>
</dbReference>
<dbReference type="Gene3D" id="3.40.20.10">
    <property type="entry name" value="Severin"/>
    <property type="match status" value="2"/>
</dbReference>
<name>A0A6A6YL66_9PEZI</name>
<evidence type="ECO:0000256" key="6">
    <source>
        <dbReference type="ARBA" id="ARBA00023203"/>
    </source>
</evidence>
<protein>
    <recommendedName>
        <fullName evidence="10">Twinfilin</fullName>
    </recommendedName>
</protein>
<dbReference type="EMBL" id="MU003702">
    <property type="protein sequence ID" value="KAF2808725.1"/>
    <property type="molecule type" value="Genomic_DNA"/>
</dbReference>
<dbReference type="InterPro" id="IPR002108">
    <property type="entry name" value="ADF-H"/>
</dbReference>
<evidence type="ECO:0000256" key="5">
    <source>
        <dbReference type="ARBA" id="ARBA00022737"/>
    </source>
</evidence>
<evidence type="ECO:0000256" key="2">
    <source>
        <dbReference type="ARBA" id="ARBA00004544"/>
    </source>
</evidence>
<keyword evidence="14" id="KW-1185">Reference proteome</keyword>
<dbReference type="InterPro" id="IPR029006">
    <property type="entry name" value="ADF-H/Gelsolin-like_dom_sf"/>
</dbReference>
<dbReference type="CDD" id="cd11284">
    <property type="entry name" value="ADF_Twf-C_like"/>
    <property type="match status" value="1"/>
</dbReference>
<dbReference type="InterPro" id="IPR028458">
    <property type="entry name" value="Twinfilin"/>
</dbReference>
<evidence type="ECO:0000256" key="3">
    <source>
        <dbReference type="ARBA" id="ARBA00009557"/>
    </source>
</evidence>
<evidence type="ECO:0000313" key="15">
    <source>
        <dbReference type="RefSeq" id="XP_033575689.1"/>
    </source>
</evidence>
<evidence type="ECO:0000256" key="8">
    <source>
        <dbReference type="ARBA" id="ARBA00038532"/>
    </source>
</evidence>
<dbReference type="GO" id="GO:0003785">
    <property type="term" value="F:actin monomer binding"/>
    <property type="evidence" value="ECO:0007669"/>
    <property type="project" value="TreeGrafter"/>
</dbReference>
<evidence type="ECO:0000256" key="1">
    <source>
        <dbReference type="ARBA" id="ARBA00004245"/>
    </source>
</evidence>
<dbReference type="GeneID" id="54464518"/>
<dbReference type="SMART" id="SM00102">
    <property type="entry name" value="ADF"/>
    <property type="match status" value="2"/>
</dbReference>
<comment type="subcellular location">
    <subcellularLocation>
        <location evidence="2">Cytoplasm</location>
        <location evidence="2">Cell cortex</location>
    </subcellularLocation>
    <subcellularLocation>
        <location evidence="1">Cytoplasm</location>
        <location evidence="1">Cytoskeleton</location>
    </subcellularLocation>
</comment>
<dbReference type="GO" id="GO:0051016">
    <property type="term" value="P:barbed-end actin filament capping"/>
    <property type="evidence" value="ECO:0007669"/>
    <property type="project" value="TreeGrafter"/>
</dbReference>
<reference evidence="13 15" key="1">
    <citation type="journal article" date="2020" name="Stud. Mycol.">
        <title>101 Dothideomycetes genomes: a test case for predicting lifestyles and emergence of pathogens.</title>
        <authorList>
            <person name="Haridas S."/>
            <person name="Albert R."/>
            <person name="Binder M."/>
            <person name="Bloem J."/>
            <person name="Labutti K."/>
            <person name="Salamov A."/>
            <person name="Andreopoulos B."/>
            <person name="Baker S."/>
            <person name="Barry K."/>
            <person name="Bills G."/>
            <person name="Bluhm B."/>
            <person name="Cannon C."/>
            <person name="Castanera R."/>
            <person name="Culley D."/>
            <person name="Daum C."/>
            <person name="Ezra D."/>
            <person name="Gonzalez J."/>
            <person name="Henrissat B."/>
            <person name="Kuo A."/>
            <person name="Liang C."/>
            <person name="Lipzen A."/>
            <person name="Lutzoni F."/>
            <person name="Magnuson J."/>
            <person name="Mondo S."/>
            <person name="Nolan M."/>
            <person name="Ohm R."/>
            <person name="Pangilinan J."/>
            <person name="Park H.-J."/>
            <person name="Ramirez L."/>
            <person name="Alfaro M."/>
            <person name="Sun H."/>
            <person name="Tritt A."/>
            <person name="Yoshinaga Y."/>
            <person name="Zwiers L.-H."/>
            <person name="Turgeon B."/>
            <person name="Goodwin S."/>
            <person name="Spatafora J."/>
            <person name="Crous P."/>
            <person name="Grigoriev I."/>
        </authorList>
    </citation>
    <scope>NUCLEOTIDE SEQUENCE</scope>
    <source>
        <strain evidence="13 15">CBS 304.34</strain>
    </source>
</reference>